<dbReference type="EMBL" id="CAKOFQ010006952">
    <property type="protein sequence ID" value="CAH1984156.1"/>
    <property type="molecule type" value="Genomic_DNA"/>
</dbReference>
<evidence type="ECO:0000313" key="1">
    <source>
        <dbReference type="EMBL" id="CAH1984156.1"/>
    </source>
</evidence>
<gene>
    <name evidence="1" type="ORF">ACAOBT_LOCUS15934</name>
</gene>
<proteinExistence type="predicted"/>
<name>A0A9P0KU37_ACAOB</name>
<comment type="caution">
    <text evidence="1">The sequence shown here is derived from an EMBL/GenBank/DDBJ whole genome shotgun (WGS) entry which is preliminary data.</text>
</comment>
<dbReference type="AlphaFoldDB" id="A0A9P0KU37"/>
<sequence>MLDYPAWLPEINDKKSYSAITKGKSAIIIKPKDATQNTQATKADMLHHVNPVAENLQLSGVKNVKNGGILIGCNSDDDNLKLKKIAAEKLSDKYDIKVVAGFSSRVRVAGMTEKQSAENFINSIKSQNKDVLSEKFACKVLDINPINIATH</sequence>
<evidence type="ECO:0000313" key="2">
    <source>
        <dbReference type="Proteomes" id="UP001152888"/>
    </source>
</evidence>
<dbReference type="OrthoDB" id="6774308at2759"/>
<organism evidence="1 2">
    <name type="scientific">Acanthoscelides obtectus</name>
    <name type="common">Bean weevil</name>
    <name type="synonym">Bruchus obtectus</name>
    <dbReference type="NCBI Taxonomy" id="200917"/>
    <lineage>
        <taxon>Eukaryota</taxon>
        <taxon>Metazoa</taxon>
        <taxon>Ecdysozoa</taxon>
        <taxon>Arthropoda</taxon>
        <taxon>Hexapoda</taxon>
        <taxon>Insecta</taxon>
        <taxon>Pterygota</taxon>
        <taxon>Neoptera</taxon>
        <taxon>Endopterygota</taxon>
        <taxon>Coleoptera</taxon>
        <taxon>Polyphaga</taxon>
        <taxon>Cucujiformia</taxon>
        <taxon>Chrysomeloidea</taxon>
        <taxon>Chrysomelidae</taxon>
        <taxon>Bruchinae</taxon>
        <taxon>Bruchini</taxon>
        <taxon>Acanthoscelides</taxon>
    </lineage>
</organism>
<keyword evidence="2" id="KW-1185">Reference proteome</keyword>
<reference evidence="1" key="1">
    <citation type="submission" date="2022-03" db="EMBL/GenBank/DDBJ databases">
        <authorList>
            <person name="Sayadi A."/>
        </authorList>
    </citation>
    <scope>NUCLEOTIDE SEQUENCE</scope>
</reference>
<protein>
    <submittedName>
        <fullName evidence="1">Uncharacterized protein</fullName>
    </submittedName>
</protein>
<dbReference type="Proteomes" id="UP001152888">
    <property type="component" value="Unassembled WGS sequence"/>
</dbReference>
<accession>A0A9P0KU37</accession>